<feature type="region of interest" description="Disordered" evidence="4">
    <location>
        <begin position="188"/>
        <end position="230"/>
    </location>
</feature>
<dbReference type="SMART" id="SM00066">
    <property type="entry name" value="GAL4"/>
    <property type="match status" value="1"/>
</dbReference>
<comment type="caution">
    <text evidence="6">The sequence shown here is derived from an EMBL/GenBank/DDBJ whole genome shotgun (WGS) entry which is preliminary data.</text>
</comment>
<dbReference type="SUPFAM" id="SSF57701">
    <property type="entry name" value="Zn2/Cys6 DNA-binding domain"/>
    <property type="match status" value="1"/>
</dbReference>
<dbReference type="InterPro" id="IPR001138">
    <property type="entry name" value="Zn2Cys6_DnaBD"/>
</dbReference>
<gene>
    <name evidence="6" type="ORF">DCS_05494</name>
</gene>
<dbReference type="Proteomes" id="UP000076580">
    <property type="component" value="Chromosome 02"/>
</dbReference>
<feature type="region of interest" description="Disordered" evidence="4">
    <location>
        <begin position="749"/>
        <end position="774"/>
    </location>
</feature>
<dbReference type="AlphaFoldDB" id="A0A151GN26"/>
<dbReference type="InterPro" id="IPR036864">
    <property type="entry name" value="Zn2-C6_fun-type_DNA-bd_sf"/>
</dbReference>
<evidence type="ECO:0000256" key="1">
    <source>
        <dbReference type="ARBA" id="ARBA00004123"/>
    </source>
</evidence>
<name>A0A151GN26_DRECN</name>
<accession>A0A151GN26</accession>
<dbReference type="Gene3D" id="4.10.240.10">
    <property type="entry name" value="Zn(2)-C6 fungal-type DNA-binding domain"/>
    <property type="match status" value="1"/>
</dbReference>
<dbReference type="PANTHER" id="PTHR31001">
    <property type="entry name" value="UNCHARACTERIZED TRANSCRIPTIONAL REGULATORY PROTEIN"/>
    <property type="match status" value="1"/>
</dbReference>
<evidence type="ECO:0000313" key="6">
    <source>
        <dbReference type="EMBL" id="KYK58478.1"/>
    </source>
</evidence>
<evidence type="ECO:0000313" key="7">
    <source>
        <dbReference type="Proteomes" id="UP000076580"/>
    </source>
</evidence>
<evidence type="ECO:0000256" key="2">
    <source>
        <dbReference type="ARBA" id="ARBA00022723"/>
    </source>
</evidence>
<evidence type="ECO:0000256" key="3">
    <source>
        <dbReference type="ARBA" id="ARBA00023242"/>
    </source>
</evidence>
<dbReference type="InterPro" id="IPR007219">
    <property type="entry name" value="XnlR_reg_dom"/>
</dbReference>
<sequence>MSSVHPSAPAPAPAPAPVPVLHAHASTAKRRSCVTCRARKVRCDKSSPCSNCRRANIACVVPSTDRPPRWARRLDRITGRSHDATQQPDAPAVGQVMERLRTLEGLVQELGAQLQQARAHSSAPSPAPAHSDRPPRASGSPPQATGSAAAGPQLQSQLGRLVVADSGQSRYVSSSFWSRVHDELDGLKMDTEGIAGGDYDSSDDDDDDDDDVPVETPSTSTRERDRTPSDRHAFVFGHNLTSPPPDSSQFHPLPSQIPFLLQVFSENVNSCARVVHVPTVHRMIRDLRSGDLTSLTPAEDSLLFAMYYAAVASMEEDDVATNFGNSKSDLLRKYRLGLEHALARADFLNAPDLTLVQAFAIFLILNRRHDSPRFVWMMTGLVIRMAQALGLHRDGRHFPHLTPFQVEMRRRVWWAVCMLDARASEDQGTDLTLPFASFDTRMPLNINDDDIGPDTEEMPEERVGMTDMTPTLLWCKLDDLARQIMTVNPKDGPPSLDDQSRLLNEYYERLDRTYLQYSDASGNSAYWMIVTVVRLVVAKMTLIIYLPKLLSEPSDSFSDEIRTKLFVAAIEVAEYNDALNSERACRQWRWIFQTYTHWHAIVYLLLVISRRSWSPTVERAWAALHSAWLIPDRSNADKNLRVWLPLRTLMLRARRHRHAEIQRLRSDAQAVARLEAEDRHIPQPASTDPLAGAGADSFRERWRKLVTMPSPLAESETAITHEARTIGDDDILPHRPDVLVPQASSLLAHERPGLSARNGSLAPDAETRSHPQLDPGMTADAPTQAVWEQPTATTNMYTSAYGADPPSVGMGFGAWLWADMNPSLDIFAPMESKTVDTDMDIDGDIDWNSWVESARGIEWSAE</sequence>
<dbReference type="SMART" id="SM00906">
    <property type="entry name" value="Fungal_trans"/>
    <property type="match status" value="1"/>
</dbReference>
<dbReference type="STRING" id="98403.A0A151GN26"/>
<dbReference type="GO" id="GO:0005634">
    <property type="term" value="C:nucleus"/>
    <property type="evidence" value="ECO:0007669"/>
    <property type="project" value="UniProtKB-SubCell"/>
</dbReference>
<dbReference type="PANTHER" id="PTHR31001:SF50">
    <property type="entry name" value="ZN(II)2CYS6 TRANSCRIPTION FACTOR (EUROFUNG)"/>
    <property type="match status" value="1"/>
</dbReference>
<keyword evidence="2" id="KW-0479">Metal-binding</keyword>
<dbReference type="EMBL" id="LAYC01000002">
    <property type="protein sequence ID" value="KYK58478.1"/>
    <property type="molecule type" value="Genomic_DNA"/>
</dbReference>
<organism evidence="6 7">
    <name type="scientific">Drechmeria coniospora</name>
    <name type="common">Nematophagous fungus</name>
    <name type="synonym">Meria coniospora</name>
    <dbReference type="NCBI Taxonomy" id="98403"/>
    <lineage>
        <taxon>Eukaryota</taxon>
        <taxon>Fungi</taxon>
        <taxon>Dikarya</taxon>
        <taxon>Ascomycota</taxon>
        <taxon>Pezizomycotina</taxon>
        <taxon>Sordariomycetes</taxon>
        <taxon>Hypocreomycetidae</taxon>
        <taxon>Hypocreales</taxon>
        <taxon>Ophiocordycipitaceae</taxon>
        <taxon>Drechmeria</taxon>
    </lineage>
</organism>
<dbReference type="GO" id="GO:0008270">
    <property type="term" value="F:zinc ion binding"/>
    <property type="evidence" value="ECO:0007669"/>
    <property type="project" value="InterPro"/>
</dbReference>
<reference evidence="6 7" key="1">
    <citation type="journal article" date="2016" name="Sci. Rep.">
        <title>Insights into Adaptations to a Near-Obligate Nematode Endoparasitic Lifestyle from the Finished Genome of Drechmeria coniospora.</title>
        <authorList>
            <person name="Zhang L."/>
            <person name="Zhou Z."/>
            <person name="Guo Q."/>
            <person name="Fokkens L."/>
            <person name="Miskei M."/>
            <person name="Pocsi I."/>
            <person name="Zhang W."/>
            <person name="Chen M."/>
            <person name="Wang L."/>
            <person name="Sun Y."/>
            <person name="Donzelli B.G."/>
            <person name="Gibson D.M."/>
            <person name="Nelson D.R."/>
            <person name="Luo J.G."/>
            <person name="Rep M."/>
            <person name="Liu H."/>
            <person name="Yang S."/>
            <person name="Wang J."/>
            <person name="Krasnoff S.B."/>
            <person name="Xu Y."/>
            <person name="Molnar I."/>
            <person name="Lin M."/>
        </authorList>
    </citation>
    <scope>NUCLEOTIDE SEQUENCE [LARGE SCALE GENOMIC DNA]</scope>
    <source>
        <strain evidence="6 7">ARSEF 6962</strain>
    </source>
</reference>
<dbReference type="PROSITE" id="PS50048">
    <property type="entry name" value="ZN2_CY6_FUNGAL_2"/>
    <property type="match status" value="1"/>
</dbReference>
<dbReference type="GO" id="GO:0000981">
    <property type="term" value="F:DNA-binding transcription factor activity, RNA polymerase II-specific"/>
    <property type="evidence" value="ECO:0007669"/>
    <property type="project" value="InterPro"/>
</dbReference>
<dbReference type="Pfam" id="PF04082">
    <property type="entry name" value="Fungal_trans"/>
    <property type="match status" value="1"/>
</dbReference>
<dbReference type="CDD" id="cd12148">
    <property type="entry name" value="fungal_TF_MHR"/>
    <property type="match status" value="1"/>
</dbReference>
<dbReference type="Pfam" id="PF00172">
    <property type="entry name" value="Zn_clus"/>
    <property type="match status" value="1"/>
</dbReference>
<feature type="compositionally biased region" description="Acidic residues" evidence="4">
    <location>
        <begin position="200"/>
        <end position="213"/>
    </location>
</feature>
<comment type="subcellular location">
    <subcellularLocation>
        <location evidence="1">Nucleus</location>
    </subcellularLocation>
</comment>
<keyword evidence="7" id="KW-1185">Reference proteome</keyword>
<feature type="region of interest" description="Disordered" evidence="4">
    <location>
        <begin position="112"/>
        <end position="152"/>
    </location>
</feature>
<dbReference type="RefSeq" id="XP_040657830.1">
    <property type="nucleotide sequence ID" value="XM_040802797.1"/>
</dbReference>
<dbReference type="GO" id="GO:0003677">
    <property type="term" value="F:DNA binding"/>
    <property type="evidence" value="ECO:0007669"/>
    <property type="project" value="InterPro"/>
</dbReference>
<dbReference type="GO" id="GO:0006351">
    <property type="term" value="P:DNA-templated transcription"/>
    <property type="evidence" value="ECO:0007669"/>
    <property type="project" value="InterPro"/>
</dbReference>
<dbReference type="GeneID" id="63718137"/>
<evidence type="ECO:0000256" key="4">
    <source>
        <dbReference type="SAM" id="MobiDB-lite"/>
    </source>
</evidence>
<dbReference type="PROSITE" id="PS00463">
    <property type="entry name" value="ZN2_CY6_FUNGAL_1"/>
    <property type="match status" value="1"/>
</dbReference>
<dbReference type="OrthoDB" id="3989227at2759"/>
<dbReference type="InterPro" id="IPR050613">
    <property type="entry name" value="Sec_Metabolite_Reg"/>
</dbReference>
<dbReference type="InParanoid" id="A0A151GN26"/>
<dbReference type="CDD" id="cd00067">
    <property type="entry name" value="GAL4"/>
    <property type="match status" value="1"/>
</dbReference>
<protein>
    <recommendedName>
        <fullName evidence="5">Zn(2)-C6 fungal-type domain-containing protein</fullName>
    </recommendedName>
</protein>
<keyword evidence="3" id="KW-0539">Nucleus</keyword>
<proteinExistence type="predicted"/>
<feature type="domain" description="Zn(2)-C6 fungal-type" evidence="5">
    <location>
        <begin position="32"/>
        <end position="61"/>
    </location>
</feature>
<feature type="compositionally biased region" description="Basic and acidic residues" evidence="4">
    <location>
        <begin position="221"/>
        <end position="230"/>
    </location>
</feature>
<evidence type="ECO:0000259" key="5">
    <source>
        <dbReference type="PROSITE" id="PS50048"/>
    </source>
</evidence>